<feature type="transmembrane region" description="Helical" evidence="1">
    <location>
        <begin position="323"/>
        <end position="342"/>
    </location>
</feature>
<dbReference type="SUPFAM" id="SSF52833">
    <property type="entry name" value="Thioredoxin-like"/>
    <property type="match status" value="1"/>
</dbReference>
<dbReference type="PROSITE" id="PS51354">
    <property type="entry name" value="GLUTAREDOXIN_2"/>
    <property type="match status" value="1"/>
</dbReference>
<comment type="caution">
    <text evidence="2">The sequence shown here is derived from an EMBL/GenBank/DDBJ whole genome shotgun (WGS) entry which is preliminary data.</text>
</comment>
<gene>
    <name evidence="2" type="ORF">C0175_05440</name>
</gene>
<sequence>MKRFIFVYSVITVLLLFFTPFVRAEKSKITILFFSTPGCSECALTRSYLETLKEIYPNIELSEFSVSEPKNKELLANLGKIYNLPQNKLNVTPAVFIGKSAFVREEAYKNLESAIKNLNYEDNAFLEETLLKAKGENSQLVQLFQKFGILTVIGAGLIDGYNPCAITVLIFFISLLALRKKDRREILLVGVFFTLGIGLSYLLLGIGLFELISRWKYFDYIAKYVYLGTTIVTFVLVVLNFFDYLKAKRGDTKGMVLQLSTTEKKTIHTLLRNPKVLTEFIFAFLVAFPVSIVEFSCTGQTYLPTIVYIFGLDYLKAKALFYLILYNFMFVLPLIVITYAAYRGSNSQKISKWFTDNLSTIKLLTGLLFLVLFGYLMLKTLSLFNLISVRF</sequence>
<feature type="transmembrane region" description="Helical" evidence="1">
    <location>
        <begin position="363"/>
        <end position="387"/>
    </location>
</feature>
<evidence type="ECO:0000256" key="1">
    <source>
        <dbReference type="SAM" id="Phobius"/>
    </source>
</evidence>
<dbReference type="AlphaFoldDB" id="A0A2J6X4T2"/>
<proteinExistence type="predicted"/>
<dbReference type="Proteomes" id="UP000236910">
    <property type="component" value="Unassembled WGS sequence"/>
</dbReference>
<feature type="transmembrane region" description="Helical" evidence="1">
    <location>
        <begin position="224"/>
        <end position="245"/>
    </location>
</feature>
<evidence type="ECO:0000313" key="2">
    <source>
        <dbReference type="EMBL" id="PMP81473.1"/>
    </source>
</evidence>
<keyword evidence="1" id="KW-0472">Membrane</keyword>
<name>A0A2J6X4T2_9BACT</name>
<keyword evidence="1" id="KW-1133">Transmembrane helix</keyword>
<dbReference type="InterPro" id="IPR036249">
    <property type="entry name" value="Thioredoxin-like_sf"/>
</dbReference>
<accession>A0A2J6X4T2</accession>
<reference evidence="2 3" key="1">
    <citation type="submission" date="2018-01" db="EMBL/GenBank/DDBJ databases">
        <title>Metagenomic assembled genomes from two thermal pools in the Uzon Caldera, Kamchatka, Russia.</title>
        <authorList>
            <person name="Wilkins L."/>
            <person name="Ettinger C."/>
        </authorList>
    </citation>
    <scope>NUCLEOTIDE SEQUENCE [LARGE SCALE GENOMIC DNA]</scope>
    <source>
        <strain evidence="2">ARK-10</strain>
    </source>
</reference>
<evidence type="ECO:0000313" key="3">
    <source>
        <dbReference type="Proteomes" id="UP000236910"/>
    </source>
</evidence>
<organism evidence="2 3">
    <name type="scientific">Caldisericum exile</name>
    <dbReference type="NCBI Taxonomy" id="693075"/>
    <lineage>
        <taxon>Bacteria</taxon>
        <taxon>Pseudomonadati</taxon>
        <taxon>Caldisericota/Cryosericota group</taxon>
        <taxon>Caldisericota</taxon>
        <taxon>Caldisericia</taxon>
        <taxon>Caldisericales</taxon>
        <taxon>Caldisericaceae</taxon>
        <taxon>Caldisericum</taxon>
    </lineage>
</organism>
<dbReference type="EMBL" id="PNIX01000311">
    <property type="protein sequence ID" value="PMP81473.1"/>
    <property type="molecule type" value="Genomic_DNA"/>
</dbReference>
<feature type="transmembrane region" description="Helical" evidence="1">
    <location>
        <begin position="160"/>
        <end position="179"/>
    </location>
</feature>
<protein>
    <submittedName>
        <fullName evidence="2">Uncharacterized protein</fullName>
    </submittedName>
</protein>
<feature type="transmembrane region" description="Helical" evidence="1">
    <location>
        <begin position="186"/>
        <end position="212"/>
    </location>
</feature>
<dbReference type="Gene3D" id="3.40.30.10">
    <property type="entry name" value="Glutaredoxin"/>
    <property type="match status" value="1"/>
</dbReference>
<keyword evidence="1" id="KW-0812">Transmembrane</keyword>
<feature type="transmembrane region" description="Helical" evidence="1">
    <location>
        <begin position="280"/>
        <end position="303"/>
    </location>
</feature>